<dbReference type="Gene3D" id="2.40.30.170">
    <property type="match status" value="1"/>
</dbReference>
<dbReference type="InterPro" id="IPR058634">
    <property type="entry name" value="AaeA-lik-b-barrel"/>
</dbReference>
<dbReference type="Proteomes" id="UP000538147">
    <property type="component" value="Unassembled WGS sequence"/>
</dbReference>
<evidence type="ECO:0000259" key="3">
    <source>
        <dbReference type="Pfam" id="PF25885"/>
    </source>
</evidence>
<dbReference type="GO" id="GO:0030313">
    <property type="term" value="C:cell envelope"/>
    <property type="evidence" value="ECO:0007669"/>
    <property type="project" value="UniProtKB-SubCell"/>
</dbReference>
<feature type="domain" description="Multidrug export protein EmrA/FarA alpha-helical hairpin" evidence="3">
    <location>
        <begin position="95"/>
        <end position="213"/>
    </location>
</feature>
<dbReference type="AlphaFoldDB" id="A0A841L861"/>
<evidence type="ECO:0000256" key="2">
    <source>
        <dbReference type="SAM" id="Phobius"/>
    </source>
</evidence>
<dbReference type="InterPro" id="IPR058633">
    <property type="entry name" value="EmrA/FarA_HH"/>
</dbReference>
<organism evidence="5 6">
    <name type="scientific">Polymorphobacter multimanifer</name>
    <dbReference type="NCBI Taxonomy" id="1070431"/>
    <lineage>
        <taxon>Bacteria</taxon>
        <taxon>Pseudomonadati</taxon>
        <taxon>Pseudomonadota</taxon>
        <taxon>Alphaproteobacteria</taxon>
        <taxon>Sphingomonadales</taxon>
        <taxon>Sphingosinicellaceae</taxon>
        <taxon>Polymorphobacter</taxon>
    </lineage>
</organism>
<evidence type="ECO:0000313" key="6">
    <source>
        <dbReference type="Proteomes" id="UP000538147"/>
    </source>
</evidence>
<keyword evidence="2" id="KW-0812">Transmembrane</keyword>
<keyword evidence="2" id="KW-1133">Transmembrane helix</keyword>
<feature type="domain" description="p-hydroxybenzoic acid efflux pump subunit AaeA-like beta-barrel" evidence="4">
    <location>
        <begin position="251"/>
        <end position="340"/>
    </location>
</feature>
<evidence type="ECO:0000313" key="5">
    <source>
        <dbReference type="EMBL" id="MBB6227761.1"/>
    </source>
</evidence>
<feature type="transmembrane region" description="Helical" evidence="2">
    <location>
        <begin position="21"/>
        <end position="41"/>
    </location>
</feature>
<dbReference type="GO" id="GO:0055085">
    <property type="term" value="P:transmembrane transport"/>
    <property type="evidence" value="ECO:0007669"/>
    <property type="project" value="InterPro"/>
</dbReference>
<protein>
    <submittedName>
        <fullName evidence="5">Membrane fusion protein (Multidrug efflux system)</fullName>
    </submittedName>
</protein>
<proteinExistence type="predicted"/>
<dbReference type="PANTHER" id="PTHR30386">
    <property type="entry name" value="MEMBRANE FUSION SUBUNIT OF EMRAB-TOLC MULTIDRUG EFFLUX PUMP"/>
    <property type="match status" value="1"/>
</dbReference>
<dbReference type="EMBL" id="JACIIV010000012">
    <property type="protein sequence ID" value="MBB6227761.1"/>
    <property type="molecule type" value="Genomic_DNA"/>
</dbReference>
<dbReference type="Pfam" id="PF25963">
    <property type="entry name" value="Beta-barrel_AAEA"/>
    <property type="match status" value="1"/>
</dbReference>
<dbReference type="Gene3D" id="2.40.50.100">
    <property type="match status" value="1"/>
</dbReference>
<reference evidence="5 6" key="1">
    <citation type="submission" date="2020-08" db="EMBL/GenBank/DDBJ databases">
        <title>Genomic Encyclopedia of Type Strains, Phase IV (KMG-IV): sequencing the most valuable type-strain genomes for metagenomic binning, comparative biology and taxonomic classification.</title>
        <authorList>
            <person name="Goeker M."/>
        </authorList>
    </citation>
    <scope>NUCLEOTIDE SEQUENCE [LARGE SCALE GENOMIC DNA]</scope>
    <source>
        <strain evidence="5 6">DSM 102189</strain>
    </source>
</reference>
<gene>
    <name evidence="5" type="ORF">FHS79_001940</name>
</gene>
<keyword evidence="6" id="KW-1185">Reference proteome</keyword>
<dbReference type="InterPro" id="IPR050739">
    <property type="entry name" value="MFP"/>
</dbReference>
<evidence type="ECO:0000256" key="1">
    <source>
        <dbReference type="ARBA" id="ARBA00004196"/>
    </source>
</evidence>
<dbReference type="PANTHER" id="PTHR30386:SF19">
    <property type="entry name" value="MULTIDRUG EXPORT PROTEIN EMRA-RELATED"/>
    <property type="match status" value="1"/>
</dbReference>
<name>A0A841L861_9SPHN</name>
<comment type="caution">
    <text evidence="5">The sequence shown here is derived from an EMBL/GenBank/DDBJ whole genome shotgun (WGS) entry which is preliminary data.</text>
</comment>
<comment type="subcellular location">
    <subcellularLocation>
        <location evidence="1">Cell envelope</location>
    </subcellularLocation>
</comment>
<dbReference type="Pfam" id="PF25885">
    <property type="entry name" value="HH_EMRA"/>
    <property type="match status" value="1"/>
</dbReference>
<accession>A0A841L861</accession>
<keyword evidence="2" id="KW-0472">Membrane</keyword>
<dbReference type="SUPFAM" id="SSF111369">
    <property type="entry name" value="HlyD-like secretion proteins"/>
    <property type="match status" value="1"/>
</dbReference>
<evidence type="ECO:0000259" key="4">
    <source>
        <dbReference type="Pfam" id="PF25963"/>
    </source>
</evidence>
<sequence>MNALPDPATIQAEVLPRRRKPWLLMAAPALLLAGVGGWLWLGQTGSVSTDNAYVQQDRVSISADVTGRVEQVLVRESQPVQRGQVIIRLADEPFRIALAEAEARLASARLQVAELTTGTTGRRADVDARRDAVRFAAQELDRQQKLVADGFATRARLQAAESALTQAQAALASALADEAGAAARANVALRGTHPLILAAQAARDRAAFDLSRTIIKAPADGIATQTTKVLPGQVMATGIPTMAIMLGANPYVEANFKETDLEPMRPGQTAEIVLDAYPGSPLRGRVESIGAGTGSEFSVLPAQNATGNWVKVVQRVPVRIALVGPPTVPLIAGLSATVTIDTSR</sequence>
<dbReference type="RefSeq" id="WP_184198908.1">
    <property type="nucleotide sequence ID" value="NZ_BMOX01000026.1"/>
</dbReference>